<protein>
    <submittedName>
        <fullName evidence="1">Uncharacterized protein</fullName>
    </submittedName>
</protein>
<sequence length="1113" mass="123022">MVLGPGQKHGKGPSVRVEYIVHVQDIKPWPPSQSLRSLRSVVIQWENGEKCTGMTCMVVPYLGTGTNDGKIEFNETFRLPVNLVRDTSVKSGDVVKFRKNCLELHLYELRRDKISKGQLIGTAVVDLADHGIIKESRTISTAMNCQRVFRNTTPPTLHLKILPASKIRMKSSSLDDSSIQSLLDGKGSESFSAFRTEAYVHEANSNSLTKDDVPYQSSVPVPGTLLARDKTLSPKKELDEAHDMDKSMGRDDEKCIVLSKPEEDLEGSNAPPLTLSENLKPSSSCSTSVDLFSVAGSTDNCNTSCSSSPISSSTSFLEKITNSSHSSVSSLEFDIADDKSNDVVASEECGNEIPNQSENPAGSVPEASDQEEISTELGCKENVWENVVFPSVVPAVEKFGAENFCTAKDDEDDKRTDTKDQVNVEKPSKDDSVDRNRTDEVDQVNGEKHRKDDPFENNRTKETDPVDEEKSVEDTSISRNGTGENNQDVEEKGIEDNTASRKSIGDPELKFPALDGRENHEINAATASADRSKYLKSVRSTPDLNRNNGVANNNQLTGDGQLTVTRSSRGHERYVYEYSAKDTRSRLLESKVQQLESKIQLLEGELREAAAIEFALFSVVAEHGSSHAKVHAPARRLSRLYFYACKQRSQSRRASAAKSAVSGLVLVAKACGNDVSRLTYWLSNTVMLRMLVSRRIKNMEMSLLSTDRRGNNSSVSDDGVEMPSLLKWNSCSSNKLSDENFATSYDLEDPRAFVSTLEKVEAWIFSRTAECVWWQTFTPYMQSSGPSLCNVWGDLGSGKSNGDVINENNVGHGDFSLEIWRTAFKDALRRLCPVRSGAHECGCLQMLPRLVMEQCIARLDGAMFNAILGESPEASTVPIPDLISDPKVLPIPAGQSSFGTGAQLKTVIGNWSRWLMERFGKENDCMSVEEMDAHDHGINEASFKCFHLLSAVSDLMMLPKDMLLSESVRKEVCPMFGMSMIRRILRNFVPDEFCPDPIPDAVFESLDSGDHLLDGEDSNVVFPYVPPPMKYVPPSPANVIGEDGNLISGSHMIAKSNTSDDELEELNSPLAVISLDQCRSSRGPTKLIWISKQRGFQDPLRYALLRDTWKASR</sequence>
<reference evidence="2" key="1">
    <citation type="journal article" date="2023" name="Front. Plant Sci.">
        <title>Chromosomal-level genome assembly of Melastoma candidum provides insights into trichome evolution.</title>
        <authorList>
            <person name="Zhong Y."/>
            <person name="Wu W."/>
            <person name="Sun C."/>
            <person name="Zou P."/>
            <person name="Liu Y."/>
            <person name="Dai S."/>
            <person name="Zhou R."/>
        </authorList>
    </citation>
    <scope>NUCLEOTIDE SEQUENCE [LARGE SCALE GENOMIC DNA]</scope>
</reference>
<dbReference type="Proteomes" id="UP001057402">
    <property type="component" value="Chromosome 6"/>
</dbReference>
<organism evidence="1 2">
    <name type="scientific">Melastoma candidum</name>
    <dbReference type="NCBI Taxonomy" id="119954"/>
    <lineage>
        <taxon>Eukaryota</taxon>
        <taxon>Viridiplantae</taxon>
        <taxon>Streptophyta</taxon>
        <taxon>Embryophyta</taxon>
        <taxon>Tracheophyta</taxon>
        <taxon>Spermatophyta</taxon>
        <taxon>Magnoliopsida</taxon>
        <taxon>eudicotyledons</taxon>
        <taxon>Gunneridae</taxon>
        <taxon>Pentapetalae</taxon>
        <taxon>rosids</taxon>
        <taxon>malvids</taxon>
        <taxon>Myrtales</taxon>
        <taxon>Melastomataceae</taxon>
        <taxon>Melastomatoideae</taxon>
        <taxon>Melastomateae</taxon>
        <taxon>Melastoma</taxon>
    </lineage>
</organism>
<gene>
    <name evidence="1" type="ORF">MLD38_022622</name>
</gene>
<evidence type="ECO:0000313" key="1">
    <source>
        <dbReference type="EMBL" id="KAI4366797.1"/>
    </source>
</evidence>
<name>A0ACB9QJ18_9MYRT</name>
<comment type="caution">
    <text evidence="1">The sequence shown here is derived from an EMBL/GenBank/DDBJ whole genome shotgun (WGS) entry which is preliminary data.</text>
</comment>
<proteinExistence type="predicted"/>
<dbReference type="EMBL" id="CM042885">
    <property type="protein sequence ID" value="KAI4366797.1"/>
    <property type="molecule type" value="Genomic_DNA"/>
</dbReference>
<keyword evidence="2" id="KW-1185">Reference proteome</keyword>
<accession>A0ACB9QJ18</accession>
<evidence type="ECO:0000313" key="2">
    <source>
        <dbReference type="Proteomes" id="UP001057402"/>
    </source>
</evidence>